<organism evidence="1 2">
    <name type="scientific">Handroanthus impetiginosus</name>
    <dbReference type="NCBI Taxonomy" id="429701"/>
    <lineage>
        <taxon>Eukaryota</taxon>
        <taxon>Viridiplantae</taxon>
        <taxon>Streptophyta</taxon>
        <taxon>Embryophyta</taxon>
        <taxon>Tracheophyta</taxon>
        <taxon>Spermatophyta</taxon>
        <taxon>Magnoliopsida</taxon>
        <taxon>eudicotyledons</taxon>
        <taxon>Gunneridae</taxon>
        <taxon>Pentapetalae</taxon>
        <taxon>asterids</taxon>
        <taxon>lamiids</taxon>
        <taxon>Lamiales</taxon>
        <taxon>Bignoniaceae</taxon>
        <taxon>Crescentiina</taxon>
        <taxon>Tabebuia alliance</taxon>
        <taxon>Handroanthus</taxon>
    </lineage>
</organism>
<reference evidence="2" key="1">
    <citation type="journal article" date="2018" name="Gigascience">
        <title>Genome assembly of the Pink Ipe (Handroanthus impetiginosus, Bignoniaceae), a highly valued, ecologically keystone Neotropical timber forest tree.</title>
        <authorList>
            <person name="Silva-Junior O.B."/>
            <person name="Grattapaglia D."/>
            <person name="Novaes E."/>
            <person name="Collevatti R.G."/>
        </authorList>
    </citation>
    <scope>NUCLEOTIDE SEQUENCE [LARGE SCALE GENOMIC DNA]</scope>
    <source>
        <strain evidence="2">cv. UFG-1</strain>
    </source>
</reference>
<gene>
    <name evidence="1" type="ORF">CDL12_21705</name>
</gene>
<comment type="caution">
    <text evidence="1">The sequence shown here is derived from an EMBL/GenBank/DDBJ whole genome shotgun (WGS) entry which is preliminary data.</text>
</comment>
<sequence length="50" mass="5841">MLLEKLSTHLLKLNISRTLIRTSLGHMNTLMPLLLWVRSHMLRSTVTEQI</sequence>
<proteinExistence type="predicted"/>
<dbReference type="AlphaFoldDB" id="A0A2G9GKC3"/>
<dbReference type="EMBL" id="NKXS01004639">
    <property type="protein sequence ID" value="PIN05751.1"/>
    <property type="molecule type" value="Genomic_DNA"/>
</dbReference>
<evidence type="ECO:0000313" key="2">
    <source>
        <dbReference type="Proteomes" id="UP000231279"/>
    </source>
</evidence>
<accession>A0A2G9GKC3</accession>
<name>A0A2G9GKC3_9LAMI</name>
<keyword evidence="2" id="KW-1185">Reference proteome</keyword>
<protein>
    <submittedName>
        <fullName evidence="1">Uncharacterized protein</fullName>
    </submittedName>
</protein>
<dbReference type="Proteomes" id="UP000231279">
    <property type="component" value="Unassembled WGS sequence"/>
</dbReference>
<evidence type="ECO:0000313" key="1">
    <source>
        <dbReference type="EMBL" id="PIN05751.1"/>
    </source>
</evidence>